<keyword evidence="1" id="KW-0728">SH3 domain</keyword>
<keyword evidence="5" id="KW-1185">Reference proteome</keyword>
<evidence type="ECO:0000259" key="3">
    <source>
        <dbReference type="Pfam" id="PF07653"/>
    </source>
</evidence>
<reference evidence="4 5" key="1">
    <citation type="submission" date="2024-05" db="EMBL/GenBank/DDBJ databases">
        <title>A draft genome resource for the thread blight pathogen Marasmius tenuissimus strain MS-2.</title>
        <authorList>
            <person name="Yulfo-Soto G.E."/>
            <person name="Baruah I.K."/>
            <person name="Amoako-Attah I."/>
            <person name="Bukari Y."/>
            <person name="Meinhardt L.W."/>
            <person name="Bailey B.A."/>
            <person name="Cohen S.P."/>
        </authorList>
    </citation>
    <scope>NUCLEOTIDE SEQUENCE [LARGE SCALE GENOMIC DNA]</scope>
    <source>
        <strain evidence="4 5">MS-2</strain>
    </source>
</reference>
<feature type="compositionally biased region" description="Polar residues" evidence="2">
    <location>
        <begin position="678"/>
        <end position="707"/>
    </location>
</feature>
<feature type="compositionally biased region" description="Pro residues" evidence="2">
    <location>
        <begin position="104"/>
        <end position="113"/>
    </location>
</feature>
<feature type="domain" description="SH3" evidence="3">
    <location>
        <begin position="21"/>
        <end position="67"/>
    </location>
</feature>
<feature type="compositionally biased region" description="Polar residues" evidence="2">
    <location>
        <begin position="415"/>
        <end position="442"/>
    </location>
</feature>
<feature type="compositionally biased region" description="Low complexity" evidence="2">
    <location>
        <begin position="562"/>
        <end position="573"/>
    </location>
</feature>
<protein>
    <recommendedName>
        <fullName evidence="3">SH3 domain-containing protein</fullName>
    </recommendedName>
</protein>
<feature type="region of interest" description="Disordered" evidence="2">
    <location>
        <begin position="396"/>
        <end position="511"/>
    </location>
</feature>
<feature type="compositionally biased region" description="Low complexity" evidence="2">
    <location>
        <begin position="608"/>
        <end position="622"/>
    </location>
</feature>
<name>A0ABR2ZNW4_9AGAR</name>
<accession>A0ABR2ZNW4</accession>
<evidence type="ECO:0000256" key="2">
    <source>
        <dbReference type="SAM" id="MobiDB-lite"/>
    </source>
</evidence>
<sequence length="729" mass="77023">MDGVELSRWTRFAAKGGIGKCTAIQDCVAEGEQDLMFLKDDEITVLMQIPDLDGVYLGYCEGVVGRFQGSDVHFHSKLKKPVMAKRSSVVQAKSPTPSLVTPTTPSPAIPPSPSRGSYTPLLAKSPSPISSSSPPPVQLYQSSRRTSVRSPSGPLTRNTYGTDEEPLDKEPSKPTGITIPLPPSQSVSSGPRGFSDGLPAKNYPGPSTSTSPILPASRSHVSPTSPPPISSSINAPAPLPSSPPNSGAVAQIPPELGRSAPKGNWPPVRMTSVDSSMDATEVPDEWVRQQVGALIAQKVEEESREGGKAAPHLRKLDVPNAQTRISRASSHLEYGTSDDESTDALQDKPRFSAASFASDDGEVGIGLSLMGALAGSDSDSDEDVDMLGRAKGTVRAGISFESDDDDEDRTVEGGVQSQATAANNEQFQTRGMSSSAGQNNTVILPEPVPVPPRSDSLRFNINTIPTKNRAGSVSTNASSPRTLPSPGRERGFDPNSPHSLDGYPSEGEEWEGASDIYDNYRYSRYSRYSRFSVASGMSFNSTKGHRQIPSTSTMPPWQAGVMGSPTSSSFPPGSSAPPMSPTAMPSTASGLSDQMKKKEELDRDDSLADPSLPSTSTSSSADVPLKPTEQPPPNPGVFGDLAGGIHVSTTTTTTVVEESNESPAQDVNFSSFFRRSHSVASTADSNYSHDSGSNYSPDVRRQQTFGLSSPARGYVTADGEESPFPSTPG</sequence>
<organism evidence="4 5">
    <name type="scientific">Marasmius tenuissimus</name>
    <dbReference type="NCBI Taxonomy" id="585030"/>
    <lineage>
        <taxon>Eukaryota</taxon>
        <taxon>Fungi</taxon>
        <taxon>Dikarya</taxon>
        <taxon>Basidiomycota</taxon>
        <taxon>Agaricomycotina</taxon>
        <taxon>Agaricomycetes</taxon>
        <taxon>Agaricomycetidae</taxon>
        <taxon>Agaricales</taxon>
        <taxon>Marasmiineae</taxon>
        <taxon>Marasmiaceae</taxon>
        <taxon>Marasmius</taxon>
    </lineage>
</organism>
<feature type="compositionally biased region" description="Low complexity" evidence="2">
    <location>
        <begin position="94"/>
        <end position="103"/>
    </location>
</feature>
<comment type="caution">
    <text evidence="4">The sequence shown here is derived from an EMBL/GenBank/DDBJ whole genome shotgun (WGS) entry which is preliminary data.</text>
</comment>
<dbReference type="EMBL" id="JBBXMP010000085">
    <property type="protein sequence ID" value="KAL0063251.1"/>
    <property type="molecule type" value="Genomic_DNA"/>
</dbReference>
<feature type="compositionally biased region" description="Polar residues" evidence="2">
    <location>
        <begin position="320"/>
        <end position="329"/>
    </location>
</feature>
<feature type="compositionally biased region" description="Polar residues" evidence="2">
    <location>
        <begin position="537"/>
        <end position="555"/>
    </location>
</feature>
<dbReference type="Proteomes" id="UP001437256">
    <property type="component" value="Unassembled WGS sequence"/>
</dbReference>
<evidence type="ECO:0000256" key="1">
    <source>
        <dbReference type="ARBA" id="ARBA00022443"/>
    </source>
</evidence>
<feature type="compositionally biased region" description="Basic and acidic residues" evidence="2">
    <location>
        <begin position="594"/>
        <end position="606"/>
    </location>
</feature>
<feature type="compositionally biased region" description="Polar residues" evidence="2">
    <location>
        <begin position="139"/>
        <end position="161"/>
    </location>
</feature>
<feature type="region of interest" description="Disordered" evidence="2">
    <location>
        <begin position="85"/>
        <end position="283"/>
    </location>
</feature>
<feature type="region of interest" description="Disordered" evidence="2">
    <location>
        <begin position="537"/>
        <end position="644"/>
    </location>
</feature>
<gene>
    <name evidence="4" type="ORF">AAF712_009853</name>
</gene>
<dbReference type="SUPFAM" id="SSF50044">
    <property type="entry name" value="SH3-domain"/>
    <property type="match status" value="1"/>
</dbReference>
<evidence type="ECO:0000313" key="4">
    <source>
        <dbReference type="EMBL" id="KAL0063251.1"/>
    </source>
</evidence>
<dbReference type="Pfam" id="PF07653">
    <property type="entry name" value="SH3_2"/>
    <property type="match status" value="1"/>
</dbReference>
<evidence type="ECO:0000313" key="5">
    <source>
        <dbReference type="Proteomes" id="UP001437256"/>
    </source>
</evidence>
<feature type="compositionally biased region" description="Polar residues" evidence="2">
    <location>
        <begin position="457"/>
        <end position="482"/>
    </location>
</feature>
<dbReference type="InterPro" id="IPR036028">
    <property type="entry name" value="SH3-like_dom_sf"/>
</dbReference>
<feature type="region of interest" description="Disordered" evidence="2">
    <location>
        <begin position="299"/>
        <end position="346"/>
    </location>
</feature>
<dbReference type="InterPro" id="IPR001452">
    <property type="entry name" value="SH3_domain"/>
</dbReference>
<proteinExistence type="predicted"/>
<feature type="region of interest" description="Disordered" evidence="2">
    <location>
        <begin position="678"/>
        <end position="729"/>
    </location>
</feature>